<dbReference type="SUPFAM" id="SSF51445">
    <property type="entry name" value="(Trans)glycosidases"/>
    <property type="match status" value="1"/>
</dbReference>
<dbReference type="Gene3D" id="3.20.20.80">
    <property type="entry name" value="Glycosidases"/>
    <property type="match status" value="1"/>
</dbReference>
<dbReference type="InterPro" id="IPR017853">
    <property type="entry name" value="GH"/>
</dbReference>
<gene>
    <name evidence="2" type="ORF">A3F34_00510</name>
</gene>
<evidence type="ECO:0008006" key="4">
    <source>
        <dbReference type="Google" id="ProtNLM"/>
    </source>
</evidence>
<protein>
    <recommendedName>
        <fullName evidence="4">Asl1-like glycosyl hydrolase catalytic domain-containing protein</fullName>
    </recommendedName>
</protein>
<organism evidence="2 3">
    <name type="scientific">Candidatus Roizmanbacteria bacterium RIFCSPHIGHO2_12_FULL_44_10</name>
    <dbReference type="NCBI Taxonomy" id="1802054"/>
    <lineage>
        <taxon>Bacteria</taxon>
        <taxon>Candidatus Roizmaniibacteriota</taxon>
    </lineage>
</organism>
<evidence type="ECO:0000313" key="2">
    <source>
        <dbReference type="EMBL" id="OGK38989.1"/>
    </source>
</evidence>
<keyword evidence="1" id="KW-0732">Signal</keyword>
<comment type="caution">
    <text evidence="2">The sequence shown here is derived from an EMBL/GenBank/DDBJ whole genome shotgun (WGS) entry which is preliminary data.</text>
</comment>
<evidence type="ECO:0000256" key="1">
    <source>
        <dbReference type="SAM" id="SignalP"/>
    </source>
</evidence>
<dbReference type="AlphaFoldDB" id="A0A1F7I6J2"/>
<sequence>MKKIVLSLLLALAVLFLSPSANAQGRPRNIFGAHLISPTHDEIRAACRLVNANGGQWGSLVRVLQEGELTPENLQAEYKILFEERCLYILRLATKIDDQGKWVLPSESTTNYITDLVKKTTPPSRGYYQLGNEPNRGDELGGDCLKNIPEYAHWFQKTKQAILEVSPEAVVMLGALDKAAPMIAPEYCDVKTFYKELIKAEPKIFDDISVLSTHSYFTGHNGFGGSLLTSHDAEKRYLFQLGVDHALGMSVIISETGGNQGANTVSNLQNAIALWQRDSKLLSFNVFVYHACDEKFHPFSLVDCPDSQMTPLGNAIYSNSKIVGEPEFTFSATTVGNFVKDLAENLDFATEITVENKSTDAIRRGEYELVLIGPSFDYSFSDFHLVLPGDTLRTKFTMNPGRTSGCPTLRFGLARKGQIVLELAEWQPCIHESPTLELIDVRYPTGIVEETKAQLQCFDSEEAIVARENGTITQGLFKIDHVEGVNFVDEYRCVLIAEGSLPQQWYTHFSPGQNSQKAKTVWPIDKNQDGQFNLTDILNLYSQ</sequence>
<feature type="chain" id="PRO_5009529312" description="Asl1-like glycosyl hydrolase catalytic domain-containing protein" evidence="1">
    <location>
        <begin position="24"/>
        <end position="543"/>
    </location>
</feature>
<evidence type="ECO:0000313" key="3">
    <source>
        <dbReference type="Proteomes" id="UP000179024"/>
    </source>
</evidence>
<accession>A0A1F7I6J2</accession>
<reference evidence="2 3" key="1">
    <citation type="journal article" date="2016" name="Nat. Commun.">
        <title>Thousands of microbial genomes shed light on interconnected biogeochemical processes in an aquifer system.</title>
        <authorList>
            <person name="Anantharaman K."/>
            <person name="Brown C.T."/>
            <person name="Hug L.A."/>
            <person name="Sharon I."/>
            <person name="Castelle C.J."/>
            <person name="Probst A.J."/>
            <person name="Thomas B.C."/>
            <person name="Singh A."/>
            <person name="Wilkins M.J."/>
            <person name="Karaoz U."/>
            <person name="Brodie E.L."/>
            <person name="Williams K.H."/>
            <person name="Hubbard S.S."/>
            <person name="Banfield J.F."/>
        </authorList>
    </citation>
    <scope>NUCLEOTIDE SEQUENCE [LARGE SCALE GENOMIC DNA]</scope>
</reference>
<name>A0A1F7I6J2_9BACT</name>
<dbReference type="Proteomes" id="UP000179024">
    <property type="component" value="Unassembled WGS sequence"/>
</dbReference>
<dbReference type="EMBL" id="MGAE01000031">
    <property type="protein sequence ID" value="OGK38989.1"/>
    <property type="molecule type" value="Genomic_DNA"/>
</dbReference>
<proteinExistence type="predicted"/>
<feature type="signal peptide" evidence="1">
    <location>
        <begin position="1"/>
        <end position="23"/>
    </location>
</feature>